<feature type="chain" id="PRO_5046680320" description="Protein activator of alkane oxidation PraB" evidence="1">
    <location>
        <begin position="23"/>
        <end position="164"/>
    </location>
</feature>
<reference evidence="2 3" key="1">
    <citation type="submission" date="2020-09" db="EMBL/GenBank/DDBJ databases">
        <title>Complete genome sequence of altererythrobacter flavus SS-21NJ, isolated from Dongying oil sludge in Shandong province.</title>
        <authorList>
            <person name="Sun S."/>
            <person name="Zhang Z."/>
        </authorList>
    </citation>
    <scope>NUCLEOTIDE SEQUENCE [LARGE SCALE GENOMIC DNA]</scope>
    <source>
        <strain evidence="2 3">SS-21NJ</strain>
    </source>
</reference>
<dbReference type="EMBL" id="CP061510">
    <property type="protein sequence ID" value="QSB45563.1"/>
    <property type="molecule type" value="Genomic_DNA"/>
</dbReference>
<dbReference type="RefSeq" id="WP_205444608.1">
    <property type="nucleotide sequence ID" value="NZ_CP061510.1"/>
</dbReference>
<keyword evidence="3" id="KW-1185">Reference proteome</keyword>
<dbReference type="Proteomes" id="UP000663637">
    <property type="component" value="Chromosome"/>
</dbReference>
<sequence length="164" mass="16266">MMKKLGYLIGAVALCGAQPAMADTYTPASTSTFSGPVSVQKDGALYNCTLTVNVDATAGSSATATASLSTPSDWVCPLIAINGTGSVVYDGTYLTISGLNIKPVISIGECTGPIKAVWGGNSASPRTITLSIPLSNSSATAGAACKMAGTLTQTGGAPLSVTNP</sequence>
<evidence type="ECO:0000313" key="2">
    <source>
        <dbReference type="EMBL" id="QSB45563.1"/>
    </source>
</evidence>
<protein>
    <recommendedName>
        <fullName evidence="4">Protein activator of alkane oxidation PraB</fullName>
    </recommendedName>
</protein>
<accession>A0ABX7KBA9</accession>
<keyword evidence="1" id="KW-0732">Signal</keyword>
<gene>
    <name evidence="2" type="ORF">IDJ81_05480</name>
</gene>
<evidence type="ECO:0000256" key="1">
    <source>
        <dbReference type="SAM" id="SignalP"/>
    </source>
</evidence>
<proteinExistence type="predicted"/>
<organism evidence="2 3">
    <name type="scientific">Tsuneonella flava</name>
    <dbReference type="NCBI Taxonomy" id="2055955"/>
    <lineage>
        <taxon>Bacteria</taxon>
        <taxon>Pseudomonadati</taxon>
        <taxon>Pseudomonadota</taxon>
        <taxon>Alphaproteobacteria</taxon>
        <taxon>Sphingomonadales</taxon>
        <taxon>Erythrobacteraceae</taxon>
        <taxon>Tsuneonella</taxon>
    </lineage>
</organism>
<name>A0ABX7KBA9_9SPHN</name>
<evidence type="ECO:0000313" key="3">
    <source>
        <dbReference type="Proteomes" id="UP000663637"/>
    </source>
</evidence>
<feature type="signal peptide" evidence="1">
    <location>
        <begin position="1"/>
        <end position="22"/>
    </location>
</feature>
<evidence type="ECO:0008006" key="4">
    <source>
        <dbReference type="Google" id="ProtNLM"/>
    </source>
</evidence>